<keyword evidence="3" id="KW-1185">Reference proteome</keyword>
<reference evidence="2 3" key="1">
    <citation type="journal article" date="2018" name="Front. Plant Sci.">
        <title>Red Clover (Trifolium pratense) and Zigzag Clover (T. medium) - A Picture of Genomic Similarities and Differences.</title>
        <authorList>
            <person name="Dluhosova J."/>
            <person name="Istvanek J."/>
            <person name="Nedelnik J."/>
            <person name="Repkova J."/>
        </authorList>
    </citation>
    <scope>NUCLEOTIDE SEQUENCE [LARGE SCALE GENOMIC DNA]</scope>
    <source>
        <strain evidence="3">cv. 10/8</strain>
        <tissue evidence="2">Leaf</tissue>
    </source>
</reference>
<evidence type="ECO:0000313" key="3">
    <source>
        <dbReference type="Proteomes" id="UP000265520"/>
    </source>
</evidence>
<dbReference type="AlphaFoldDB" id="A0A392PP91"/>
<feature type="domain" description="C2" evidence="1">
    <location>
        <begin position="1"/>
        <end position="103"/>
    </location>
</feature>
<dbReference type="EMBL" id="LXQA010085299">
    <property type="protein sequence ID" value="MCI12725.1"/>
    <property type="molecule type" value="Genomic_DNA"/>
</dbReference>
<dbReference type="SMART" id="SM00239">
    <property type="entry name" value="C2"/>
    <property type="match status" value="1"/>
</dbReference>
<dbReference type="Gene3D" id="2.60.40.150">
    <property type="entry name" value="C2 domain"/>
    <property type="match status" value="1"/>
</dbReference>
<organism evidence="2 3">
    <name type="scientific">Trifolium medium</name>
    <dbReference type="NCBI Taxonomy" id="97028"/>
    <lineage>
        <taxon>Eukaryota</taxon>
        <taxon>Viridiplantae</taxon>
        <taxon>Streptophyta</taxon>
        <taxon>Embryophyta</taxon>
        <taxon>Tracheophyta</taxon>
        <taxon>Spermatophyta</taxon>
        <taxon>Magnoliopsida</taxon>
        <taxon>eudicotyledons</taxon>
        <taxon>Gunneridae</taxon>
        <taxon>Pentapetalae</taxon>
        <taxon>rosids</taxon>
        <taxon>fabids</taxon>
        <taxon>Fabales</taxon>
        <taxon>Fabaceae</taxon>
        <taxon>Papilionoideae</taxon>
        <taxon>50 kb inversion clade</taxon>
        <taxon>NPAAA clade</taxon>
        <taxon>Hologalegina</taxon>
        <taxon>IRL clade</taxon>
        <taxon>Trifolieae</taxon>
        <taxon>Trifolium</taxon>
    </lineage>
</organism>
<dbReference type="PROSITE" id="PS50004">
    <property type="entry name" value="C2"/>
    <property type="match status" value="1"/>
</dbReference>
<protein>
    <submittedName>
        <fullName evidence="2">Multiple C2 and transmembrane domain-containing protein 2-like</fullName>
    </submittedName>
</protein>
<dbReference type="InterPro" id="IPR047259">
    <property type="entry name" value="QUIRKY-like"/>
</dbReference>
<name>A0A392PP91_9FABA</name>
<dbReference type="Proteomes" id="UP000265520">
    <property type="component" value="Unassembled WGS sequence"/>
</dbReference>
<keyword evidence="2" id="KW-0812">Transmembrane</keyword>
<dbReference type="SUPFAM" id="SSF49562">
    <property type="entry name" value="C2 domain (Calcium/lipid-binding domain, CaLB)"/>
    <property type="match status" value="1"/>
</dbReference>
<sequence length="249" mass="27069">GIEVVGAHDLVAKDGQGSSTTFVELEFDDQKFRTTTKDKDLSPIWNEIFYFNITDPSKLPNLNLDACIYHYNNKSNGSKIPLGKVRLTGTSFVPYSDAVVLHYPLEKKGIFSRTKGELGLKVFIIDDPSLRASNPLPAMQEPFVNNVINSTDESLAQDQIPASFTNQILNNVFKKKNESVHTFHNLPKSNDGKEKKSNVTFGMHEMKSGQSAPKGVKAFAGGAAASAMDYGVKETSPSLGGGKVVGGRV</sequence>
<feature type="non-terminal residue" evidence="2">
    <location>
        <position position="1"/>
    </location>
</feature>
<dbReference type="CDD" id="cd04022">
    <property type="entry name" value="C2A_MCTP_PRT_plant"/>
    <property type="match status" value="1"/>
</dbReference>
<comment type="caution">
    <text evidence="2">The sequence shown here is derived from an EMBL/GenBank/DDBJ whole genome shotgun (WGS) entry which is preliminary data.</text>
</comment>
<dbReference type="InterPro" id="IPR000008">
    <property type="entry name" value="C2_dom"/>
</dbReference>
<feature type="non-terminal residue" evidence="2">
    <location>
        <position position="249"/>
    </location>
</feature>
<evidence type="ECO:0000259" key="1">
    <source>
        <dbReference type="PROSITE" id="PS50004"/>
    </source>
</evidence>
<dbReference type="InterPro" id="IPR035892">
    <property type="entry name" value="C2_domain_sf"/>
</dbReference>
<keyword evidence="2" id="KW-0472">Membrane</keyword>
<dbReference type="PANTHER" id="PTHR31425">
    <property type="entry name" value="PHOSPHORIBOSYLANTHRANILATE TRANSFERASE ISOFORM 1"/>
    <property type="match status" value="1"/>
</dbReference>
<accession>A0A392PP91</accession>
<evidence type="ECO:0000313" key="2">
    <source>
        <dbReference type="EMBL" id="MCI12725.1"/>
    </source>
</evidence>
<dbReference type="PANTHER" id="PTHR31425:SF21">
    <property type="entry name" value="CALCIUM-DEPENDENT LIPID-BINDING (CALB DOMAIN) FAMILY PROTEIN"/>
    <property type="match status" value="1"/>
</dbReference>
<dbReference type="Pfam" id="PF00168">
    <property type="entry name" value="C2"/>
    <property type="match status" value="1"/>
</dbReference>
<proteinExistence type="predicted"/>